<dbReference type="Proteomes" id="UP000069940">
    <property type="component" value="Unassembled WGS sequence"/>
</dbReference>
<dbReference type="RefSeq" id="XP_062704011.1">
    <property type="nucleotide sequence ID" value="XM_062848027.1"/>
</dbReference>
<feature type="region of interest" description="Disordered" evidence="1">
    <location>
        <begin position="398"/>
        <end position="423"/>
    </location>
</feature>
<dbReference type="EnsemblMetazoa" id="AALFPA23_024073.R35895">
    <property type="protein sequence ID" value="AALFPA23_024073.P35895"/>
    <property type="gene ID" value="AALFPA23_024073"/>
</dbReference>
<dbReference type="Pfam" id="PF03564">
    <property type="entry name" value="DUF1759"/>
    <property type="match status" value="1"/>
</dbReference>
<sequence length="805" mass="90668">MDEVKTLIHQRGQVKGKVTSICNALEKAEDDKQVSLPLLKVYTKKLDAHYLEYTALHKEILGLIPDNKVEEQDAKLDEFDKIHTECMMRLECLVEKYSTPIVSAGNQAPASNQSQIIVQQQPLKAPIPTFDGRYESWPRFKSMFLDIVGRCSDSDAIKLHHLEKSLVGSAANVIDSRTLADNNYAHAWEILEERYENPRVIVDIHIGGLLSMKKMCKESHKELRELVDTCTRHIEGLKFMEQSTDGTAGLIVNKILISCLDPNTRKLWERTLAHGELPDLDDTLKFLKEQCQVLERCETDLPVPSKQVPAKSVQSSTKPAGVKVHTTTPETKSVSCQFCSKSHFNYQCQEFRKLSIVDRVSRVREANLCFNCLRHGHRSVNCSSKKSCAKCNKHHHSLLHDDGSKSESNVNAESPQDRPAVTQNAVPVSTQPSSDVVQSATVSSSCSLSNPAVLPNVLLLTAKVNLLDCHGQFVPCRAFLDCGAQVNLLSASMYERLGIPGKSVHVNLFGVSDTQSKSNRFVTVNMHSMYSDFRLNLNCLVTSKITGPLPSRSVDVSDLSIPCGLQLADPEFYRPSEVDLLIGNQHFFSLLKTGSVVIADGMPEFRETHLGWVASGEVVANSDAVVDCQQVNSVSLDRSIRQFWEVEEVEVRVARSEQEEQCEESFCQNHRRDDSGRYIVKLPMKENFDQLSSNRSLALRRFYLLERRLNKDPDLRLQYSNFIREYESLGHCKEVFEIDDPPNMLKYYMPHHAVLRPDSSSTKLRVVFDASAKDSSGVSLNDVLQMFHFLNERHLSSSINCQPMK</sequence>
<organism evidence="2 3">
    <name type="scientific">Aedes albopictus</name>
    <name type="common">Asian tiger mosquito</name>
    <name type="synonym">Stegomyia albopicta</name>
    <dbReference type="NCBI Taxonomy" id="7160"/>
    <lineage>
        <taxon>Eukaryota</taxon>
        <taxon>Metazoa</taxon>
        <taxon>Ecdysozoa</taxon>
        <taxon>Arthropoda</taxon>
        <taxon>Hexapoda</taxon>
        <taxon>Insecta</taxon>
        <taxon>Pterygota</taxon>
        <taxon>Neoptera</taxon>
        <taxon>Endopterygota</taxon>
        <taxon>Diptera</taxon>
        <taxon>Nematocera</taxon>
        <taxon>Culicoidea</taxon>
        <taxon>Culicidae</taxon>
        <taxon>Culicinae</taxon>
        <taxon>Aedini</taxon>
        <taxon>Aedes</taxon>
        <taxon>Stegomyia</taxon>
    </lineage>
</organism>
<dbReference type="InterPro" id="IPR005312">
    <property type="entry name" value="DUF1759"/>
</dbReference>
<dbReference type="Gene3D" id="2.40.70.10">
    <property type="entry name" value="Acid Proteases"/>
    <property type="match status" value="1"/>
</dbReference>
<keyword evidence="3" id="KW-1185">Reference proteome</keyword>
<dbReference type="GeneID" id="134286417"/>
<proteinExistence type="predicted"/>
<evidence type="ECO:0000313" key="2">
    <source>
        <dbReference type="EnsemblMetazoa" id="AALFPA23_024073.P35895"/>
    </source>
</evidence>
<accession>A0ABM2A3F5</accession>
<evidence type="ECO:0000313" key="3">
    <source>
        <dbReference type="Proteomes" id="UP000069940"/>
    </source>
</evidence>
<evidence type="ECO:0008006" key="4">
    <source>
        <dbReference type="Google" id="ProtNLM"/>
    </source>
</evidence>
<protein>
    <recommendedName>
        <fullName evidence="4">CCHC-type domain-containing protein</fullName>
    </recommendedName>
</protein>
<reference evidence="3" key="1">
    <citation type="journal article" date="2015" name="Proc. Natl. Acad. Sci. U.S.A.">
        <title>Genome sequence of the Asian Tiger mosquito, Aedes albopictus, reveals insights into its biology, genetics, and evolution.</title>
        <authorList>
            <person name="Chen X.G."/>
            <person name="Jiang X."/>
            <person name="Gu J."/>
            <person name="Xu M."/>
            <person name="Wu Y."/>
            <person name="Deng Y."/>
            <person name="Zhang C."/>
            <person name="Bonizzoni M."/>
            <person name="Dermauw W."/>
            <person name="Vontas J."/>
            <person name="Armbruster P."/>
            <person name="Huang X."/>
            <person name="Yang Y."/>
            <person name="Zhang H."/>
            <person name="He W."/>
            <person name="Peng H."/>
            <person name="Liu Y."/>
            <person name="Wu K."/>
            <person name="Chen J."/>
            <person name="Lirakis M."/>
            <person name="Topalis P."/>
            <person name="Van Leeuwen T."/>
            <person name="Hall A.B."/>
            <person name="Jiang X."/>
            <person name="Thorpe C."/>
            <person name="Mueller R.L."/>
            <person name="Sun C."/>
            <person name="Waterhouse R.M."/>
            <person name="Yan G."/>
            <person name="Tu Z.J."/>
            <person name="Fang X."/>
            <person name="James A.A."/>
        </authorList>
    </citation>
    <scope>NUCLEOTIDE SEQUENCE [LARGE SCALE GENOMIC DNA]</scope>
    <source>
        <strain evidence="3">Foshan</strain>
    </source>
</reference>
<dbReference type="InterPro" id="IPR021109">
    <property type="entry name" value="Peptidase_aspartic_dom_sf"/>
</dbReference>
<name>A0ABM2A3F5_AEDAL</name>
<dbReference type="PANTHER" id="PTHR47331">
    <property type="entry name" value="PHD-TYPE DOMAIN-CONTAINING PROTEIN"/>
    <property type="match status" value="1"/>
</dbReference>
<dbReference type="PANTHER" id="PTHR47331:SF5">
    <property type="entry name" value="RIBONUCLEASE H"/>
    <property type="match status" value="1"/>
</dbReference>
<evidence type="ECO:0000256" key="1">
    <source>
        <dbReference type="SAM" id="MobiDB-lite"/>
    </source>
</evidence>
<reference evidence="2" key="2">
    <citation type="submission" date="2025-05" db="UniProtKB">
        <authorList>
            <consortium name="EnsemblMetazoa"/>
        </authorList>
    </citation>
    <scope>IDENTIFICATION</scope>
    <source>
        <strain evidence="2">Foshan</strain>
    </source>
</reference>